<accession>A0A2M8DBK9</accession>
<feature type="transmembrane region" description="Helical" evidence="1">
    <location>
        <begin position="35"/>
        <end position="56"/>
    </location>
</feature>
<sequence>MRDRTKKVTLVVGLQLVIAAFFILGAGKADRSLYIIYQSYFADIFLPFGFYFLLSLIEDKQTLFKKWWIKGLFVLALCATSEILQYFGIFALARVFDSMDFVMYGMGVGLAVVVDRQIFPRFFSFWNYE</sequence>
<evidence type="ECO:0000256" key="1">
    <source>
        <dbReference type="SAM" id="Phobius"/>
    </source>
</evidence>
<comment type="caution">
    <text evidence="2">The sequence shown here is derived from an EMBL/GenBank/DDBJ whole genome shotgun (WGS) entry which is preliminary data.</text>
</comment>
<feature type="transmembrane region" description="Helical" evidence="1">
    <location>
        <begin position="68"/>
        <end position="89"/>
    </location>
</feature>
<name>A0A2M8DBK9_9BACT</name>
<gene>
    <name evidence="2" type="ORF">CO083_05085</name>
</gene>
<keyword evidence="1" id="KW-1133">Transmembrane helix</keyword>
<keyword evidence="1" id="KW-0472">Membrane</keyword>
<dbReference type="EMBL" id="PFTH01000187">
    <property type="protein sequence ID" value="PJB87798.1"/>
    <property type="molecule type" value="Genomic_DNA"/>
</dbReference>
<evidence type="ECO:0000313" key="2">
    <source>
        <dbReference type="EMBL" id="PJB87798.1"/>
    </source>
</evidence>
<protein>
    <recommendedName>
        <fullName evidence="4">VanZ-like domain-containing protein</fullName>
    </recommendedName>
</protein>
<proteinExistence type="predicted"/>
<reference evidence="3" key="1">
    <citation type="submission" date="2017-09" db="EMBL/GenBank/DDBJ databases">
        <title>Depth-based differentiation of microbial function through sediment-hosted aquifers and enrichment of novel symbionts in the deep terrestrial subsurface.</title>
        <authorList>
            <person name="Probst A.J."/>
            <person name="Ladd B."/>
            <person name="Jarett J.K."/>
            <person name="Geller-Mcgrath D.E."/>
            <person name="Sieber C.M.K."/>
            <person name="Emerson J.B."/>
            <person name="Anantharaman K."/>
            <person name="Thomas B.C."/>
            <person name="Malmstrom R."/>
            <person name="Stieglmeier M."/>
            <person name="Klingl A."/>
            <person name="Woyke T."/>
            <person name="Ryan C.M."/>
            <person name="Banfield J.F."/>
        </authorList>
    </citation>
    <scope>NUCLEOTIDE SEQUENCE [LARGE SCALE GENOMIC DNA]</scope>
</reference>
<evidence type="ECO:0008006" key="4">
    <source>
        <dbReference type="Google" id="ProtNLM"/>
    </source>
</evidence>
<keyword evidence="1" id="KW-0812">Transmembrane</keyword>
<dbReference type="Proteomes" id="UP000229706">
    <property type="component" value="Unassembled WGS sequence"/>
</dbReference>
<evidence type="ECO:0000313" key="3">
    <source>
        <dbReference type="Proteomes" id="UP000229706"/>
    </source>
</evidence>
<organism evidence="2 3">
    <name type="scientific">Candidatus Roizmanbacteria bacterium CG_4_9_14_0_8_um_filter_34_12</name>
    <dbReference type="NCBI Taxonomy" id="1974840"/>
    <lineage>
        <taxon>Bacteria</taxon>
        <taxon>Candidatus Roizmaniibacteriota</taxon>
    </lineage>
</organism>
<dbReference type="AlphaFoldDB" id="A0A2M8DBK9"/>